<dbReference type="SUPFAM" id="SSF54909">
    <property type="entry name" value="Dimeric alpha+beta barrel"/>
    <property type="match status" value="1"/>
</dbReference>
<dbReference type="InterPro" id="IPR000485">
    <property type="entry name" value="AsnC-type_HTH_dom"/>
</dbReference>
<dbReference type="AlphaFoldDB" id="A0A3B1B1W4"/>
<organism evidence="5">
    <name type="scientific">hydrothermal vent metagenome</name>
    <dbReference type="NCBI Taxonomy" id="652676"/>
    <lineage>
        <taxon>unclassified sequences</taxon>
        <taxon>metagenomes</taxon>
        <taxon>ecological metagenomes</taxon>
    </lineage>
</organism>
<keyword evidence="3" id="KW-0804">Transcription</keyword>
<dbReference type="InterPro" id="IPR036388">
    <property type="entry name" value="WH-like_DNA-bd_sf"/>
</dbReference>
<proteinExistence type="predicted"/>
<dbReference type="InterPro" id="IPR011008">
    <property type="entry name" value="Dimeric_a/b-barrel"/>
</dbReference>
<reference evidence="5" key="1">
    <citation type="submission" date="2018-06" db="EMBL/GenBank/DDBJ databases">
        <authorList>
            <person name="Zhirakovskaya E."/>
        </authorList>
    </citation>
    <scope>NUCLEOTIDE SEQUENCE</scope>
</reference>
<dbReference type="Pfam" id="PF01037">
    <property type="entry name" value="AsnC_trans_reg"/>
    <property type="match status" value="1"/>
</dbReference>
<keyword evidence="2" id="KW-0238">DNA-binding</keyword>
<dbReference type="GO" id="GO:0043200">
    <property type="term" value="P:response to amino acid"/>
    <property type="evidence" value="ECO:0007669"/>
    <property type="project" value="TreeGrafter"/>
</dbReference>
<evidence type="ECO:0000259" key="4">
    <source>
        <dbReference type="PROSITE" id="PS50956"/>
    </source>
</evidence>
<accession>A0A3B1B1W4</accession>
<dbReference type="PRINTS" id="PR00033">
    <property type="entry name" value="HTHASNC"/>
</dbReference>
<feature type="domain" description="HTH asnC-type" evidence="4">
    <location>
        <begin position="27"/>
        <end position="88"/>
    </location>
</feature>
<dbReference type="EMBL" id="UOFW01000086">
    <property type="protein sequence ID" value="VAX04290.1"/>
    <property type="molecule type" value="Genomic_DNA"/>
</dbReference>
<dbReference type="GO" id="GO:0043565">
    <property type="term" value="F:sequence-specific DNA binding"/>
    <property type="evidence" value="ECO:0007669"/>
    <property type="project" value="InterPro"/>
</dbReference>
<evidence type="ECO:0000313" key="5">
    <source>
        <dbReference type="EMBL" id="VAX04290.1"/>
    </source>
</evidence>
<evidence type="ECO:0000256" key="2">
    <source>
        <dbReference type="ARBA" id="ARBA00023125"/>
    </source>
</evidence>
<dbReference type="InterPro" id="IPR011991">
    <property type="entry name" value="ArsR-like_HTH"/>
</dbReference>
<dbReference type="PROSITE" id="PS00519">
    <property type="entry name" value="HTH_ASNC_1"/>
    <property type="match status" value="1"/>
</dbReference>
<dbReference type="InterPro" id="IPR019888">
    <property type="entry name" value="Tscrpt_reg_AsnC-like"/>
</dbReference>
<dbReference type="InterPro" id="IPR019885">
    <property type="entry name" value="Tscrpt_reg_HTH_AsnC-type_CS"/>
</dbReference>
<dbReference type="PANTHER" id="PTHR30154">
    <property type="entry name" value="LEUCINE-RESPONSIVE REGULATORY PROTEIN"/>
    <property type="match status" value="1"/>
</dbReference>
<evidence type="ECO:0000256" key="1">
    <source>
        <dbReference type="ARBA" id="ARBA00023015"/>
    </source>
</evidence>
<dbReference type="Pfam" id="PF13412">
    <property type="entry name" value="HTH_24"/>
    <property type="match status" value="1"/>
</dbReference>
<dbReference type="SMART" id="SM00344">
    <property type="entry name" value="HTH_ASNC"/>
    <property type="match status" value="1"/>
</dbReference>
<gene>
    <name evidence="5" type="ORF">MNBD_ALPHA03-756</name>
</gene>
<dbReference type="InterPro" id="IPR019887">
    <property type="entry name" value="Tscrpt_reg_AsnC/Lrp_C"/>
</dbReference>
<dbReference type="Gene3D" id="3.30.70.920">
    <property type="match status" value="1"/>
</dbReference>
<dbReference type="PROSITE" id="PS50956">
    <property type="entry name" value="HTH_ASNC_2"/>
    <property type="match status" value="1"/>
</dbReference>
<dbReference type="InterPro" id="IPR036390">
    <property type="entry name" value="WH_DNA-bd_sf"/>
</dbReference>
<sequence>MSAKPLNIQILMRINNLMRHKFQNISLDKIDFAILESLQNSGRISNNDLADRVGLSPSACLRRVKSLEMDGIIDHYVAMVDQSAAGLPDNVFVHITVEKQTKERLAEFERRVKECPQIMECYLMSGDADYLLRVIVSDASDYERLHMDVITALPGVSQIKSNFSLRTVTKKTSIPFKKNGVN</sequence>
<protein>
    <submittedName>
        <fullName evidence="5">Transcriptional regulator, AsnC family</fullName>
    </submittedName>
</protein>
<dbReference type="GO" id="GO:0005829">
    <property type="term" value="C:cytosol"/>
    <property type="evidence" value="ECO:0007669"/>
    <property type="project" value="TreeGrafter"/>
</dbReference>
<keyword evidence="1" id="KW-0805">Transcription regulation</keyword>
<evidence type="ECO:0000256" key="3">
    <source>
        <dbReference type="ARBA" id="ARBA00023163"/>
    </source>
</evidence>
<name>A0A3B1B1W4_9ZZZZ</name>
<dbReference type="SUPFAM" id="SSF46785">
    <property type="entry name" value="Winged helix' DNA-binding domain"/>
    <property type="match status" value="1"/>
</dbReference>
<dbReference type="PANTHER" id="PTHR30154:SF34">
    <property type="entry name" value="TRANSCRIPTIONAL REGULATOR AZLB"/>
    <property type="match status" value="1"/>
</dbReference>
<dbReference type="CDD" id="cd00090">
    <property type="entry name" value="HTH_ARSR"/>
    <property type="match status" value="1"/>
</dbReference>
<dbReference type="Gene3D" id="1.10.10.10">
    <property type="entry name" value="Winged helix-like DNA-binding domain superfamily/Winged helix DNA-binding domain"/>
    <property type="match status" value="1"/>
</dbReference>